<accession>A0A2G9TPH5</accession>
<feature type="non-terminal residue" evidence="1">
    <location>
        <position position="1"/>
    </location>
</feature>
<sequence>VFDFSLSVDDLTEMSSLHENPKKLIRFEDLPNKFTLPDGYKLAGRVYGVPYQSTESNSQMYPNMYATAQNVC</sequence>
<evidence type="ECO:0000313" key="1">
    <source>
        <dbReference type="EMBL" id="PIO59896.1"/>
    </source>
</evidence>
<dbReference type="EMBL" id="KZ356635">
    <property type="protein sequence ID" value="PIO59896.1"/>
    <property type="molecule type" value="Genomic_DNA"/>
</dbReference>
<organism evidence="1 2">
    <name type="scientific">Teladorsagia circumcincta</name>
    <name type="common">Brown stomach worm</name>
    <name type="synonym">Ostertagia circumcincta</name>
    <dbReference type="NCBI Taxonomy" id="45464"/>
    <lineage>
        <taxon>Eukaryota</taxon>
        <taxon>Metazoa</taxon>
        <taxon>Ecdysozoa</taxon>
        <taxon>Nematoda</taxon>
        <taxon>Chromadorea</taxon>
        <taxon>Rhabditida</taxon>
        <taxon>Rhabditina</taxon>
        <taxon>Rhabditomorpha</taxon>
        <taxon>Strongyloidea</taxon>
        <taxon>Trichostrongylidae</taxon>
        <taxon>Teladorsagia</taxon>
    </lineage>
</organism>
<keyword evidence="2" id="KW-1185">Reference proteome</keyword>
<gene>
    <name evidence="1" type="ORF">TELCIR_18627</name>
</gene>
<dbReference type="OrthoDB" id="416253at2759"/>
<protein>
    <submittedName>
        <fullName evidence="1">Uncharacterized protein</fullName>
    </submittedName>
</protein>
<name>A0A2G9TPH5_TELCI</name>
<proteinExistence type="predicted"/>
<dbReference type="Proteomes" id="UP000230423">
    <property type="component" value="Unassembled WGS sequence"/>
</dbReference>
<evidence type="ECO:0000313" key="2">
    <source>
        <dbReference type="Proteomes" id="UP000230423"/>
    </source>
</evidence>
<reference evidence="1 2" key="1">
    <citation type="submission" date="2015-09" db="EMBL/GenBank/DDBJ databases">
        <title>Draft genome of the parasitic nematode Teladorsagia circumcincta isolate WARC Sus (inbred).</title>
        <authorList>
            <person name="Mitreva M."/>
        </authorList>
    </citation>
    <scope>NUCLEOTIDE SEQUENCE [LARGE SCALE GENOMIC DNA]</scope>
    <source>
        <strain evidence="1 2">S</strain>
    </source>
</reference>
<dbReference type="AlphaFoldDB" id="A0A2G9TPH5"/>